<evidence type="ECO:0000313" key="2">
    <source>
        <dbReference type="EMBL" id="KAF2703177.1"/>
    </source>
</evidence>
<feature type="region of interest" description="Disordered" evidence="1">
    <location>
        <begin position="94"/>
        <end position="137"/>
    </location>
</feature>
<gene>
    <name evidence="2" type="ORF">K504DRAFT_185615</name>
</gene>
<evidence type="ECO:0000313" key="3">
    <source>
        <dbReference type="Proteomes" id="UP000799428"/>
    </source>
</evidence>
<reference evidence="2" key="1">
    <citation type="journal article" date="2020" name="Stud. Mycol.">
        <title>101 Dothideomycetes genomes: a test case for predicting lifestyles and emergence of pathogens.</title>
        <authorList>
            <person name="Haridas S."/>
            <person name="Albert R."/>
            <person name="Binder M."/>
            <person name="Bloem J."/>
            <person name="Labutti K."/>
            <person name="Salamov A."/>
            <person name="Andreopoulos B."/>
            <person name="Baker S."/>
            <person name="Barry K."/>
            <person name="Bills G."/>
            <person name="Bluhm B."/>
            <person name="Cannon C."/>
            <person name="Castanera R."/>
            <person name="Culley D."/>
            <person name="Daum C."/>
            <person name="Ezra D."/>
            <person name="Gonzalez J."/>
            <person name="Henrissat B."/>
            <person name="Kuo A."/>
            <person name="Liang C."/>
            <person name="Lipzen A."/>
            <person name="Lutzoni F."/>
            <person name="Magnuson J."/>
            <person name="Mondo S."/>
            <person name="Nolan M."/>
            <person name="Ohm R."/>
            <person name="Pangilinan J."/>
            <person name="Park H.-J."/>
            <person name="Ramirez L."/>
            <person name="Alfaro M."/>
            <person name="Sun H."/>
            <person name="Tritt A."/>
            <person name="Yoshinaga Y."/>
            <person name="Zwiers L.-H."/>
            <person name="Turgeon B."/>
            <person name="Goodwin S."/>
            <person name="Spatafora J."/>
            <person name="Crous P."/>
            <person name="Grigoriev I."/>
        </authorList>
    </citation>
    <scope>NUCLEOTIDE SEQUENCE</scope>
    <source>
        <strain evidence="2">CBS 279.74</strain>
    </source>
</reference>
<organism evidence="2 3">
    <name type="scientific">Pleomassaria siparia CBS 279.74</name>
    <dbReference type="NCBI Taxonomy" id="1314801"/>
    <lineage>
        <taxon>Eukaryota</taxon>
        <taxon>Fungi</taxon>
        <taxon>Dikarya</taxon>
        <taxon>Ascomycota</taxon>
        <taxon>Pezizomycotina</taxon>
        <taxon>Dothideomycetes</taxon>
        <taxon>Pleosporomycetidae</taxon>
        <taxon>Pleosporales</taxon>
        <taxon>Pleomassariaceae</taxon>
        <taxon>Pleomassaria</taxon>
    </lineage>
</organism>
<dbReference type="EMBL" id="MU005789">
    <property type="protein sequence ID" value="KAF2703177.1"/>
    <property type="molecule type" value="Genomic_DNA"/>
</dbReference>
<name>A0A6G1JSN4_9PLEO</name>
<dbReference type="AlphaFoldDB" id="A0A6G1JSN4"/>
<accession>A0A6G1JSN4</accession>
<keyword evidence="3" id="KW-1185">Reference proteome</keyword>
<dbReference type="Proteomes" id="UP000799428">
    <property type="component" value="Unassembled WGS sequence"/>
</dbReference>
<dbReference type="OrthoDB" id="3781412at2759"/>
<evidence type="ECO:0000256" key="1">
    <source>
        <dbReference type="SAM" id="MobiDB-lite"/>
    </source>
</evidence>
<proteinExistence type="predicted"/>
<sequence length="175" mass="20149">MLHLAPFRRTLLGSRHPARYCQVPCTPTHTKYMSTIFLKPRTYLSILLHPSIHSLHFLRRLIPKTPVDSTIPNIPTTDTAVMCLFSSTPTVGRTGSVLDPPRHASRYSAHPHNPDVVRLPRGSTSSYHHRRSSTSIRDPGRVIEYRESRPRQIEYYEEPRGTRRSVSVFRERDVV</sequence>
<protein>
    <submittedName>
        <fullName evidence="2">Uncharacterized protein</fullName>
    </submittedName>
</protein>